<dbReference type="InterPro" id="IPR013221">
    <property type="entry name" value="Mur_ligase_cen"/>
</dbReference>
<gene>
    <name evidence="14" type="primary">murC</name>
    <name evidence="18" type="ORF">SAMN02910418_01620</name>
</gene>
<dbReference type="AlphaFoldDB" id="A0A1H4B9J7"/>
<dbReference type="HAMAP" id="MF_00046">
    <property type="entry name" value="MurC"/>
    <property type="match status" value="1"/>
</dbReference>
<keyword evidence="19" id="KW-1185">Reference proteome</keyword>
<evidence type="ECO:0000256" key="2">
    <source>
        <dbReference type="ARBA" id="ARBA00004752"/>
    </source>
</evidence>
<dbReference type="SUPFAM" id="SSF51984">
    <property type="entry name" value="MurCD N-terminal domain"/>
    <property type="match status" value="1"/>
</dbReference>
<evidence type="ECO:0000256" key="12">
    <source>
        <dbReference type="ARBA" id="ARBA00023316"/>
    </source>
</evidence>
<comment type="function">
    <text evidence="14">Cell wall formation.</text>
</comment>
<comment type="catalytic activity">
    <reaction evidence="13 14">
        <text>UDP-N-acetyl-alpha-D-muramate + L-alanine + ATP = UDP-N-acetyl-alpha-D-muramoyl-L-alanine + ADP + phosphate + H(+)</text>
        <dbReference type="Rhea" id="RHEA:23372"/>
        <dbReference type="ChEBI" id="CHEBI:15378"/>
        <dbReference type="ChEBI" id="CHEBI:30616"/>
        <dbReference type="ChEBI" id="CHEBI:43474"/>
        <dbReference type="ChEBI" id="CHEBI:57972"/>
        <dbReference type="ChEBI" id="CHEBI:70757"/>
        <dbReference type="ChEBI" id="CHEBI:83898"/>
        <dbReference type="ChEBI" id="CHEBI:456216"/>
        <dbReference type="EC" id="6.3.2.8"/>
    </reaction>
</comment>
<evidence type="ECO:0000256" key="13">
    <source>
        <dbReference type="ARBA" id="ARBA00047833"/>
    </source>
</evidence>
<evidence type="ECO:0000259" key="17">
    <source>
        <dbReference type="Pfam" id="PF08245"/>
    </source>
</evidence>
<reference evidence="19" key="1">
    <citation type="submission" date="2016-10" db="EMBL/GenBank/DDBJ databases">
        <authorList>
            <person name="Varghese N."/>
            <person name="Submissions S."/>
        </authorList>
    </citation>
    <scope>NUCLEOTIDE SEQUENCE [LARGE SCALE GENOMIC DNA]</scope>
    <source>
        <strain evidence="19">KPR-1</strain>
    </source>
</reference>
<keyword evidence="8 14" id="KW-0067">ATP-binding</keyword>
<dbReference type="EC" id="6.3.2.8" evidence="3 14"/>
<dbReference type="Pfam" id="PF02875">
    <property type="entry name" value="Mur_ligase_C"/>
    <property type="match status" value="1"/>
</dbReference>
<dbReference type="PANTHER" id="PTHR43445:SF3">
    <property type="entry name" value="UDP-N-ACETYLMURAMATE--L-ALANINE LIGASE"/>
    <property type="match status" value="1"/>
</dbReference>
<keyword evidence="7 14" id="KW-0547">Nucleotide-binding</keyword>
<feature type="domain" description="Mur ligase C-terminal" evidence="16">
    <location>
        <begin position="302"/>
        <end position="428"/>
    </location>
</feature>
<dbReference type="Pfam" id="PF01225">
    <property type="entry name" value="Mur_ligase"/>
    <property type="match status" value="1"/>
</dbReference>
<dbReference type="InterPro" id="IPR050061">
    <property type="entry name" value="MurCDEF_pg_biosynth"/>
</dbReference>
<dbReference type="GO" id="GO:0009252">
    <property type="term" value="P:peptidoglycan biosynthetic process"/>
    <property type="evidence" value="ECO:0007669"/>
    <property type="project" value="UniProtKB-UniRule"/>
</dbReference>
<dbReference type="GO" id="GO:0071555">
    <property type="term" value="P:cell wall organization"/>
    <property type="evidence" value="ECO:0007669"/>
    <property type="project" value="UniProtKB-KW"/>
</dbReference>
<evidence type="ECO:0000256" key="14">
    <source>
        <dbReference type="HAMAP-Rule" id="MF_00046"/>
    </source>
</evidence>
<evidence type="ECO:0000256" key="11">
    <source>
        <dbReference type="ARBA" id="ARBA00023306"/>
    </source>
</evidence>
<keyword evidence="5 14" id="KW-0436">Ligase</keyword>
<evidence type="ECO:0000256" key="4">
    <source>
        <dbReference type="ARBA" id="ARBA00022490"/>
    </source>
</evidence>
<dbReference type="InterPro" id="IPR004101">
    <property type="entry name" value="Mur_ligase_C"/>
</dbReference>
<sequence length="446" mass="46499">MNRERYHFIGIGGAGMSVIAELLSARGQIVQGSDAKDSAALQRLRAKGIHCFIGHDGTNLPADFTVVRSTAIKDTNPELALAIDRGQQILHRSEALVRAAEGLDFVAVAGAHGKTTTSGMLAAALVEVGTDPSYAIGGTVLGLGSGARLGTGSVFVAEADESDGSFLNYAPRVAIVTNVEPDHLDHYGSEAAFKQAFLDFASRLTEGGLLICCADDPGAADLAERAAAEGLRVVTYGRSKNADVGVAGDDVIIDDRHYRLALQVAGDHNRLNAAAALIAGIELGVPATLMSRSLGAFAGTGRRFEQRGYVRGVRVIDDYAHHPTEVAATIATARTQVGASRVIVIFQPHLFSRTQAFADRFAGALKGADSVIVTDIFPAREAPVAGVTSELITDKLPKARYVGDMDEAARLAASLARPGDIVLTMGAGSITEAGATVISALSEQAR</sequence>
<dbReference type="OrthoDB" id="9804126at2"/>
<dbReference type="GO" id="GO:0051301">
    <property type="term" value="P:cell division"/>
    <property type="evidence" value="ECO:0007669"/>
    <property type="project" value="UniProtKB-KW"/>
</dbReference>
<evidence type="ECO:0000256" key="10">
    <source>
        <dbReference type="ARBA" id="ARBA00022984"/>
    </source>
</evidence>
<evidence type="ECO:0000313" key="18">
    <source>
        <dbReference type="EMBL" id="SEA44819.1"/>
    </source>
</evidence>
<comment type="pathway">
    <text evidence="2 14">Cell wall biogenesis; peptidoglycan biosynthesis.</text>
</comment>
<protein>
    <recommendedName>
        <fullName evidence="3 14">UDP-N-acetylmuramate--L-alanine ligase</fullName>
        <ecNumber evidence="3 14">6.3.2.8</ecNumber>
    </recommendedName>
    <alternativeName>
        <fullName evidence="14">UDP-N-acetylmuramoyl-L-alanine synthetase</fullName>
    </alternativeName>
</protein>
<dbReference type="Gene3D" id="3.40.50.720">
    <property type="entry name" value="NAD(P)-binding Rossmann-like Domain"/>
    <property type="match status" value="1"/>
</dbReference>
<dbReference type="NCBIfam" id="TIGR01082">
    <property type="entry name" value="murC"/>
    <property type="match status" value="1"/>
</dbReference>
<feature type="domain" description="Mur ligase N-terminal catalytic" evidence="15">
    <location>
        <begin position="6"/>
        <end position="100"/>
    </location>
</feature>
<keyword evidence="4 14" id="KW-0963">Cytoplasm</keyword>
<keyword evidence="10 14" id="KW-0573">Peptidoglycan synthesis</keyword>
<dbReference type="InterPro" id="IPR036565">
    <property type="entry name" value="Mur-like_cat_sf"/>
</dbReference>
<name>A0A1H4B9J7_9ACTO</name>
<dbReference type="GO" id="GO:0005524">
    <property type="term" value="F:ATP binding"/>
    <property type="evidence" value="ECO:0007669"/>
    <property type="project" value="UniProtKB-UniRule"/>
</dbReference>
<dbReference type="Gene3D" id="3.40.1190.10">
    <property type="entry name" value="Mur-like, catalytic domain"/>
    <property type="match status" value="1"/>
</dbReference>
<organism evidence="18 19">
    <name type="scientific">Bowdeniella nasicola</name>
    <dbReference type="NCBI Taxonomy" id="208480"/>
    <lineage>
        <taxon>Bacteria</taxon>
        <taxon>Bacillati</taxon>
        <taxon>Actinomycetota</taxon>
        <taxon>Actinomycetes</taxon>
        <taxon>Actinomycetales</taxon>
        <taxon>Actinomycetaceae</taxon>
        <taxon>Bowdeniella</taxon>
    </lineage>
</organism>
<dbReference type="SUPFAM" id="SSF53623">
    <property type="entry name" value="MurD-like peptide ligases, catalytic domain"/>
    <property type="match status" value="1"/>
</dbReference>
<comment type="similarity">
    <text evidence="14">Belongs to the MurCDEF family.</text>
</comment>
<dbReference type="GO" id="GO:0008763">
    <property type="term" value="F:UDP-N-acetylmuramate-L-alanine ligase activity"/>
    <property type="evidence" value="ECO:0007669"/>
    <property type="project" value="UniProtKB-UniRule"/>
</dbReference>
<dbReference type="InterPro" id="IPR036615">
    <property type="entry name" value="Mur_ligase_C_dom_sf"/>
</dbReference>
<accession>A0A1H4B9J7</accession>
<dbReference type="InterPro" id="IPR000713">
    <property type="entry name" value="Mur_ligase_N"/>
</dbReference>
<dbReference type="Gene3D" id="3.90.190.20">
    <property type="entry name" value="Mur ligase, C-terminal domain"/>
    <property type="match status" value="1"/>
</dbReference>
<dbReference type="RefSeq" id="WP_092564735.1">
    <property type="nucleotide sequence ID" value="NZ_FNQV01000009.1"/>
</dbReference>
<evidence type="ECO:0000256" key="3">
    <source>
        <dbReference type="ARBA" id="ARBA00012211"/>
    </source>
</evidence>
<evidence type="ECO:0000256" key="5">
    <source>
        <dbReference type="ARBA" id="ARBA00022598"/>
    </source>
</evidence>
<evidence type="ECO:0000259" key="15">
    <source>
        <dbReference type="Pfam" id="PF01225"/>
    </source>
</evidence>
<dbReference type="GO" id="GO:0008360">
    <property type="term" value="P:regulation of cell shape"/>
    <property type="evidence" value="ECO:0007669"/>
    <property type="project" value="UniProtKB-KW"/>
</dbReference>
<comment type="subcellular location">
    <subcellularLocation>
        <location evidence="1 14">Cytoplasm</location>
    </subcellularLocation>
</comment>
<dbReference type="PANTHER" id="PTHR43445">
    <property type="entry name" value="UDP-N-ACETYLMURAMATE--L-ALANINE LIGASE-RELATED"/>
    <property type="match status" value="1"/>
</dbReference>
<keyword evidence="9 14" id="KW-0133">Cell shape</keyword>
<evidence type="ECO:0000256" key="6">
    <source>
        <dbReference type="ARBA" id="ARBA00022618"/>
    </source>
</evidence>
<evidence type="ECO:0000256" key="1">
    <source>
        <dbReference type="ARBA" id="ARBA00004496"/>
    </source>
</evidence>
<proteinExistence type="inferred from homology"/>
<evidence type="ECO:0000256" key="7">
    <source>
        <dbReference type="ARBA" id="ARBA00022741"/>
    </source>
</evidence>
<evidence type="ECO:0000256" key="8">
    <source>
        <dbReference type="ARBA" id="ARBA00022840"/>
    </source>
</evidence>
<keyword evidence="11 14" id="KW-0131">Cell cycle</keyword>
<dbReference type="EMBL" id="FNQV01000009">
    <property type="protein sequence ID" value="SEA44819.1"/>
    <property type="molecule type" value="Genomic_DNA"/>
</dbReference>
<evidence type="ECO:0000313" key="19">
    <source>
        <dbReference type="Proteomes" id="UP000199288"/>
    </source>
</evidence>
<feature type="binding site" evidence="14">
    <location>
        <begin position="110"/>
        <end position="116"/>
    </location>
    <ligand>
        <name>ATP</name>
        <dbReference type="ChEBI" id="CHEBI:30616"/>
    </ligand>
</feature>
<dbReference type="Pfam" id="PF08245">
    <property type="entry name" value="Mur_ligase_M"/>
    <property type="match status" value="1"/>
</dbReference>
<dbReference type="GO" id="GO:0005737">
    <property type="term" value="C:cytoplasm"/>
    <property type="evidence" value="ECO:0007669"/>
    <property type="project" value="UniProtKB-SubCell"/>
</dbReference>
<dbReference type="SUPFAM" id="SSF53244">
    <property type="entry name" value="MurD-like peptide ligases, peptide-binding domain"/>
    <property type="match status" value="1"/>
</dbReference>
<keyword evidence="12 14" id="KW-0961">Cell wall biogenesis/degradation</keyword>
<dbReference type="Proteomes" id="UP000199288">
    <property type="component" value="Unassembled WGS sequence"/>
</dbReference>
<keyword evidence="6 14" id="KW-0132">Cell division</keyword>
<evidence type="ECO:0000256" key="9">
    <source>
        <dbReference type="ARBA" id="ARBA00022960"/>
    </source>
</evidence>
<dbReference type="InterPro" id="IPR005758">
    <property type="entry name" value="UDP-N-AcMur_Ala_ligase_MurC"/>
</dbReference>
<evidence type="ECO:0000259" key="16">
    <source>
        <dbReference type="Pfam" id="PF02875"/>
    </source>
</evidence>
<feature type="domain" description="Mur ligase central" evidence="17">
    <location>
        <begin position="108"/>
        <end position="279"/>
    </location>
</feature>
<dbReference type="UniPathway" id="UPA00219"/>